<name>A0A365YC14_9MICC</name>
<dbReference type="AlphaFoldDB" id="A0A365YC14"/>
<accession>A0A365YC14</accession>
<dbReference type="Pfam" id="PF20148">
    <property type="entry name" value="DUF6531"/>
    <property type="match status" value="1"/>
</dbReference>
<protein>
    <recommendedName>
        <fullName evidence="2">DUF6531 domain-containing protein</fullName>
    </recommendedName>
</protein>
<reference evidence="3 4" key="1">
    <citation type="submission" date="2018-01" db="EMBL/GenBank/DDBJ databases">
        <title>Glutamicibacter soli strain NHPC-3 Whole genome sequence and assembly.</title>
        <authorList>
            <person name="Choudhury P."/>
            <person name="Gupta D."/>
            <person name="Sengupta K."/>
            <person name="Jawed A."/>
            <person name="Sultana N."/>
            <person name="Saha P."/>
        </authorList>
    </citation>
    <scope>NUCLEOTIDE SEQUENCE [LARGE SCALE GENOMIC DNA]</scope>
    <source>
        <strain evidence="3 4">NHPC-3</strain>
    </source>
</reference>
<gene>
    <name evidence="3" type="ORF">C1H84_13975</name>
</gene>
<evidence type="ECO:0000313" key="4">
    <source>
        <dbReference type="Proteomes" id="UP000252167"/>
    </source>
</evidence>
<dbReference type="EMBL" id="POAF01000006">
    <property type="protein sequence ID" value="RBM00216.1"/>
    <property type="molecule type" value="Genomic_DNA"/>
</dbReference>
<evidence type="ECO:0000259" key="2">
    <source>
        <dbReference type="Pfam" id="PF20148"/>
    </source>
</evidence>
<proteinExistence type="predicted"/>
<dbReference type="NCBIfam" id="NF033679">
    <property type="entry name" value="DNRLRE_dom"/>
    <property type="match status" value="1"/>
</dbReference>
<sequence>MPAESQPVDASVIVEPLRSGFSHRTVLEQAPEGEVSLRFPIKLSKGLKLSKDQDTGDLRAVNSKGETVFFAPAPTMWDAKIDEASGLHPAERLVETTLTEEDGVPVLTLNADAAWLQDPERQYPVTIDPTWSSNASDTWVQADVPGSKAGDPELRVGTFNGGTLKSRSFLQFASTALDGKKITKAELRMHNYHSYSCTSSPVKVQRVTSEWISTDVRWTKQPTATSSGEGTNNVSKGYSSSCAAGYVYYPITPIAQYWADNPTKNYGVRLIAADETNNYTWKRYRSANYVTGANDPNEPTFVVTYNSYPGTPSGVSFNSGESVKDGSGKLWVKSKTPTFRSTVTDPDGGNVKAEFDMTGTGTLSKQAGSMVASKQVSLYKANLAENGTYTVKAWANDGTLRSKAAGAATTFTVDSIAPTAPTISSSAGITNNGWQASKPGSNTFTFSSSADTDKFSYQLNNEAWKTVAASSGKSTVSWNPTGANILRVKAIDKAANTSGTITWTFGNGVASLTSPAAGSTTSDSFKVTGQGPTSSTGAVTPKVYWREADSVTADTATYGSNAGWHEAASLPEIAAGQPVKLDTMIDISAAPAGKLKELGKDRIAALVELQVCFDYAGAPAASKLQCTTNKSKKPVQVTKLPHAFGDNYPVAEAGDGQVALTTGELNLSETDVEVNAGNTGLSVSRSYSSYSGIGANSRIFGKGWRANIDGPDEGLAGLLVAESTALDGTITLISDDETAAVFRQPGNGRVSLKTGTYQPANEDAIASGWKLVVSGSGTSARIKITEEDGTVTTFKRGANLEGNPKIWEWIAETVTGGNGTGTSKFVSNTAGQTTMVIAGTETNLNCEAATLVHTETTAVKGCRRINLSYDAAGKITKVTYTAWDPATSAMKTVNIAEYGYDGASLDSRLTSVKDSRTGDITTYTYGAESAAGVPLLASTEEKTSSGTRVDAPTYYKYGKANDSNRSDWLELVERGNAIDGNTRVQYARFVYGLNPSGDGANTPKLAESQVKLWEQDGNRTVPTSR</sequence>
<dbReference type="Proteomes" id="UP000252167">
    <property type="component" value="Unassembled WGS sequence"/>
</dbReference>
<dbReference type="InterPro" id="IPR045351">
    <property type="entry name" value="DUF6531"/>
</dbReference>
<feature type="domain" description="DUF6531" evidence="2">
    <location>
        <begin position="657"/>
        <end position="709"/>
    </location>
</feature>
<organism evidence="3 4">
    <name type="scientific">Glutamicibacter soli</name>
    <dbReference type="NCBI Taxonomy" id="453836"/>
    <lineage>
        <taxon>Bacteria</taxon>
        <taxon>Bacillati</taxon>
        <taxon>Actinomycetota</taxon>
        <taxon>Actinomycetes</taxon>
        <taxon>Micrococcales</taxon>
        <taxon>Micrococcaceae</taxon>
        <taxon>Glutamicibacter</taxon>
    </lineage>
</organism>
<feature type="region of interest" description="Disordered" evidence="1">
    <location>
        <begin position="518"/>
        <end position="538"/>
    </location>
</feature>
<evidence type="ECO:0000313" key="3">
    <source>
        <dbReference type="EMBL" id="RBM00216.1"/>
    </source>
</evidence>
<keyword evidence="4" id="KW-1185">Reference proteome</keyword>
<comment type="caution">
    <text evidence="3">The sequence shown here is derived from an EMBL/GenBank/DDBJ whole genome shotgun (WGS) entry which is preliminary data.</text>
</comment>
<evidence type="ECO:0000256" key="1">
    <source>
        <dbReference type="SAM" id="MobiDB-lite"/>
    </source>
</evidence>